<feature type="compositionally biased region" description="Low complexity" evidence="1">
    <location>
        <begin position="69"/>
        <end position="90"/>
    </location>
</feature>
<feature type="transmembrane region" description="Helical" evidence="2">
    <location>
        <begin position="155"/>
        <end position="175"/>
    </location>
</feature>
<dbReference type="EMBL" id="JAGYWB010000004">
    <property type="protein sequence ID" value="KAI0525248.1"/>
    <property type="molecule type" value="Genomic_DNA"/>
</dbReference>
<evidence type="ECO:0000313" key="4">
    <source>
        <dbReference type="Proteomes" id="UP000829196"/>
    </source>
</evidence>
<feature type="region of interest" description="Disordered" evidence="1">
    <location>
        <begin position="38"/>
        <end position="92"/>
    </location>
</feature>
<dbReference type="AlphaFoldDB" id="A0A8T3C6T4"/>
<evidence type="ECO:0000256" key="1">
    <source>
        <dbReference type="SAM" id="MobiDB-lite"/>
    </source>
</evidence>
<reference evidence="3" key="1">
    <citation type="journal article" date="2022" name="Front. Genet.">
        <title>Chromosome-Scale Assembly of the Dendrobium nobile Genome Provides Insights Into the Molecular Mechanism of the Biosynthesis of the Medicinal Active Ingredient of Dendrobium.</title>
        <authorList>
            <person name="Xu Q."/>
            <person name="Niu S.-C."/>
            <person name="Li K.-L."/>
            <person name="Zheng P.-J."/>
            <person name="Zhang X.-J."/>
            <person name="Jia Y."/>
            <person name="Liu Y."/>
            <person name="Niu Y.-X."/>
            <person name="Yu L.-H."/>
            <person name="Chen D.-F."/>
            <person name="Zhang G.-Q."/>
        </authorList>
    </citation>
    <scope>NUCLEOTIDE SEQUENCE</scope>
    <source>
        <tissue evidence="3">Leaf</tissue>
    </source>
</reference>
<keyword evidence="4" id="KW-1185">Reference proteome</keyword>
<protein>
    <submittedName>
        <fullName evidence="3">Uncharacterized protein</fullName>
    </submittedName>
</protein>
<proteinExistence type="predicted"/>
<organism evidence="3 4">
    <name type="scientific">Dendrobium nobile</name>
    <name type="common">Orchid</name>
    <dbReference type="NCBI Taxonomy" id="94219"/>
    <lineage>
        <taxon>Eukaryota</taxon>
        <taxon>Viridiplantae</taxon>
        <taxon>Streptophyta</taxon>
        <taxon>Embryophyta</taxon>
        <taxon>Tracheophyta</taxon>
        <taxon>Spermatophyta</taxon>
        <taxon>Magnoliopsida</taxon>
        <taxon>Liliopsida</taxon>
        <taxon>Asparagales</taxon>
        <taxon>Orchidaceae</taxon>
        <taxon>Epidendroideae</taxon>
        <taxon>Malaxideae</taxon>
        <taxon>Dendrobiinae</taxon>
        <taxon>Dendrobium</taxon>
    </lineage>
</organism>
<evidence type="ECO:0000313" key="3">
    <source>
        <dbReference type="EMBL" id="KAI0525248.1"/>
    </source>
</evidence>
<name>A0A8T3C6T4_DENNO</name>
<dbReference type="Proteomes" id="UP000829196">
    <property type="component" value="Unassembled WGS sequence"/>
</dbReference>
<accession>A0A8T3C6T4</accession>
<dbReference type="SMR" id="A0A8T3C6T4"/>
<gene>
    <name evidence="3" type="ORF">KFK09_004641</name>
</gene>
<evidence type="ECO:0000256" key="2">
    <source>
        <dbReference type="SAM" id="Phobius"/>
    </source>
</evidence>
<feature type="transmembrane region" description="Helical" evidence="2">
    <location>
        <begin position="103"/>
        <end position="127"/>
    </location>
</feature>
<comment type="caution">
    <text evidence="3">The sequence shown here is derived from an EMBL/GenBank/DDBJ whole genome shotgun (WGS) entry which is preliminary data.</text>
</comment>
<keyword evidence="2" id="KW-0812">Transmembrane</keyword>
<keyword evidence="2" id="KW-1133">Transmembrane helix</keyword>
<keyword evidence="2" id="KW-0472">Membrane</keyword>
<sequence>MTRRGGLPLPARRFDLLETRLSFSAFFSPALSLAHTRHPAPSLSSSRSPSDLQDRTPPPSDPKATWTGSLSDRNSSRSRSPCPSSVPTPSGLISSSCKVSIPLIFSSFGIIFIFFFFFFPFLVLLLLPTSFLLHLPSFSTHVCMDFMTIYDGERMIFFFCLLYKVFFENIAYQLCDGMSLVKWKQEQSSLSLVVERCRGVISMSPYFLSFVLLHIKCLMNYPQGKAMSICLHEGF</sequence>
<feature type="compositionally biased region" description="Low complexity" evidence="1">
    <location>
        <begin position="41"/>
        <end position="51"/>
    </location>
</feature>